<evidence type="ECO:0000313" key="5">
    <source>
        <dbReference type="EMBL" id="MCK0538351.1"/>
    </source>
</evidence>
<dbReference type="SUPFAM" id="SSF46785">
    <property type="entry name" value="Winged helix' DNA-binding domain"/>
    <property type="match status" value="1"/>
</dbReference>
<dbReference type="InterPro" id="IPR036390">
    <property type="entry name" value="WH_DNA-bd_sf"/>
</dbReference>
<keyword evidence="1" id="KW-0805">Transcription regulation</keyword>
<dbReference type="Gene3D" id="1.20.120.530">
    <property type="entry name" value="GntR ligand-binding domain-like"/>
    <property type="match status" value="1"/>
</dbReference>
<sequence>MLRADVIAGRLKPGAKLRVEQLRGQYEVGATPLREALSRLSADGFVISEGQRGFRVVPMSVADLQDITQVRILIETEALRNSITNGNEAWEERLVAAYYRLSKLEEGQGSFSARERANEEFHAALLSGCRSPLLLRMHRTLYDQHKRYRNISLLTEHVPRDVHEEHRAIYDAALGRRAEEACEATGLHIRRTMEVTLEVFRRAEEAASAEAEVR</sequence>
<dbReference type="InterPro" id="IPR036388">
    <property type="entry name" value="WH-like_DNA-bd_sf"/>
</dbReference>
<comment type="caution">
    <text evidence="5">The sequence shown here is derived from an EMBL/GenBank/DDBJ whole genome shotgun (WGS) entry which is preliminary data.</text>
</comment>
<proteinExistence type="predicted"/>
<evidence type="ECO:0000256" key="3">
    <source>
        <dbReference type="ARBA" id="ARBA00023163"/>
    </source>
</evidence>
<dbReference type="PANTHER" id="PTHR43537">
    <property type="entry name" value="TRANSCRIPTIONAL REGULATOR, GNTR FAMILY"/>
    <property type="match status" value="1"/>
</dbReference>
<evidence type="ECO:0000256" key="1">
    <source>
        <dbReference type="ARBA" id="ARBA00023015"/>
    </source>
</evidence>
<dbReference type="InterPro" id="IPR008920">
    <property type="entry name" value="TF_FadR/GntR_C"/>
</dbReference>
<reference evidence="5" key="1">
    <citation type="submission" date="2022-04" db="EMBL/GenBank/DDBJ databases">
        <title>Alcanivorax sp. CY1518 draft genome sequence.</title>
        <authorList>
            <person name="Zhao G."/>
            <person name="An M."/>
        </authorList>
    </citation>
    <scope>NUCLEOTIDE SEQUENCE</scope>
    <source>
        <strain evidence="5">CY1518</strain>
    </source>
</reference>
<organism evidence="5 6">
    <name type="scientific">Alcanivorax quisquiliarum</name>
    <dbReference type="NCBI Taxonomy" id="2933565"/>
    <lineage>
        <taxon>Bacteria</taxon>
        <taxon>Pseudomonadati</taxon>
        <taxon>Pseudomonadota</taxon>
        <taxon>Gammaproteobacteria</taxon>
        <taxon>Oceanospirillales</taxon>
        <taxon>Alcanivoracaceae</taxon>
        <taxon>Alcanivorax</taxon>
    </lineage>
</organism>
<dbReference type="PROSITE" id="PS50949">
    <property type="entry name" value="HTH_GNTR"/>
    <property type="match status" value="1"/>
</dbReference>
<dbReference type="EMBL" id="JALKII010000008">
    <property type="protein sequence ID" value="MCK0538351.1"/>
    <property type="molecule type" value="Genomic_DNA"/>
</dbReference>
<dbReference type="SMART" id="SM00345">
    <property type="entry name" value="HTH_GNTR"/>
    <property type="match status" value="1"/>
</dbReference>
<dbReference type="Pfam" id="PF00392">
    <property type="entry name" value="GntR"/>
    <property type="match status" value="1"/>
</dbReference>
<evidence type="ECO:0000256" key="2">
    <source>
        <dbReference type="ARBA" id="ARBA00023125"/>
    </source>
</evidence>
<dbReference type="SUPFAM" id="SSF48008">
    <property type="entry name" value="GntR ligand-binding domain-like"/>
    <property type="match status" value="1"/>
</dbReference>
<gene>
    <name evidence="5" type="ORF">MU846_11575</name>
</gene>
<keyword evidence="6" id="KW-1185">Reference proteome</keyword>
<evidence type="ECO:0000259" key="4">
    <source>
        <dbReference type="PROSITE" id="PS50949"/>
    </source>
</evidence>
<dbReference type="PANTHER" id="PTHR43537:SF20">
    <property type="entry name" value="HTH-TYPE TRANSCRIPTIONAL REPRESSOR GLAR"/>
    <property type="match status" value="1"/>
</dbReference>
<dbReference type="InterPro" id="IPR000524">
    <property type="entry name" value="Tscrpt_reg_HTH_GntR"/>
</dbReference>
<dbReference type="Pfam" id="PF07729">
    <property type="entry name" value="FCD"/>
    <property type="match status" value="1"/>
</dbReference>
<keyword evidence="2" id="KW-0238">DNA-binding</keyword>
<feature type="domain" description="HTH gntR-type" evidence="4">
    <location>
        <begin position="1"/>
        <end position="59"/>
    </location>
</feature>
<dbReference type="Gene3D" id="1.10.10.10">
    <property type="entry name" value="Winged helix-like DNA-binding domain superfamily/Winged helix DNA-binding domain"/>
    <property type="match status" value="1"/>
</dbReference>
<dbReference type="Proteomes" id="UP001165524">
    <property type="component" value="Unassembled WGS sequence"/>
</dbReference>
<dbReference type="InterPro" id="IPR011711">
    <property type="entry name" value="GntR_C"/>
</dbReference>
<evidence type="ECO:0000313" key="6">
    <source>
        <dbReference type="Proteomes" id="UP001165524"/>
    </source>
</evidence>
<keyword evidence="3" id="KW-0804">Transcription</keyword>
<name>A0ABT0E922_9GAMM</name>
<dbReference type="SMART" id="SM00895">
    <property type="entry name" value="FCD"/>
    <property type="match status" value="1"/>
</dbReference>
<accession>A0ABT0E922</accession>
<protein>
    <submittedName>
        <fullName evidence="5">GntR family transcriptional regulator</fullName>
    </submittedName>
</protein>